<evidence type="ECO:0000313" key="2">
    <source>
        <dbReference type="Proteomes" id="UP000295083"/>
    </source>
</evidence>
<name>A0A4R8Q4L5_9PEZI</name>
<sequence length="70" mass="7381">MVVFPSRLNVPGPMEVAKKTLENHEVAALALETWAEKLHQSHASLISGSTIGLLIVDQQNPASEGGCVCG</sequence>
<gene>
    <name evidence="1" type="ORF">C8035_v006078</name>
</gene>
<protein>
    <submittedName>
        <fullName evidence="1">Uncharacterized protein</fullName>
    </submittedName>
</protein>
<accession>A0A4R8Q4L5</accession>
<comment type="caution">
    <text evidence="1">The sequence shown here is derived from an EMBL/GenBank/DDBJ whole genome shotgun (WGS) entry which is preliminary data.</text>
</comment>
<proteinExistence type="predicted"/>
<evidence type="ECO:0000313" key="1">
    <source>
        <dbReference type="EMBL" id="TDZ33068.1"/>
    </source>
</evidence>
<reference evidence="1 2" key="1">
    <citation type="submission" date="2018-11" db="EMBL/GenBank/DDBJ databases">
        <title>Genome sequence and assembly of Colletotrichum spinosum.</title>
        <authorList>
            <person name="Gan P."/>
            <person name="Shirasu K."/>
        </authorList>
    </citation>
    <scope>NUCLEOTIDE SEQUENCE [LARGE SCALE GENOMIC DNA]</scope>
    <source>
        <strain evidence="1 2">CBS 515.97</strain>
    </source>
</reference>
<keyword evidence="2" id="KW-1185">Reference proteome</keyword>
<dbReference type="Proteomes" id="UP000295083">
    <property type="component" value="Unassembled WGS sequence"/>
</dbReference>
<dbReference type="AlphaFoldDB" id="A0A4R8Q4L5"/>
<dbReference type="EMBL" id="QAPG01000070">
    <property type="protein sequence ID" value="TDZ33068.1"/>
    <property type="molecule type" value="Genomic_DNA"/>
</dbReference>
<organism evidence="1 2">
    <name type="scientific">Colletotrichum spinosum</name>
    <dbReference type="NCBI Taxonomy" id="1347390"/>
    <lineage>
        <taxon>Eukaryota</taxon>
        <taxon>Fungi</taxon>
        <taxon>Dikarya</taxon>
        <taxon>Ascomycota</taxon>
        <taxon>Pezizomycotina</taxon>
        <taxon>Sordariomycetes</taxon>
        <taxon>Hypocreomycetidae</taxon>
        <taxon>Glomerellales</taxon>
        <taxon>Glomerellaceae</taxon>
        <taxon>Colletotrichum</taxon>
        <taxon>Colletotrichum orbiculare species complex</taxon>
    </lineage>
</organism>